<keyword evidence="10" id="KW-1133">Transmembrane helix</keyword>
<evidence type="ECO:0000256" key="4">
    <source>
        <dbReference type="ARBA" id="ARBA00022679"/>
    </source>
</evidence>
<organism evidence="13 14">
    <name type="scientific">Murinocardiopsis flavida</name>
    <dbReference type="NCBI Taxonomy" id="645275"/>
    <lineage>
        <taxon>Bacteria</taxon>
        <taxon>Bacillati</taxon>
        <taxon>Actinomycetota</taxon>
        <taxon>Actinomycetes</taxon>
        <taxon>Streptosporangiales</taxon>
        <taxon>Nocardiopsidaceae</taxon>
        <taxon>Murinocardiopsis</taxon>
    </lineage>
</organism>
<dbReference type="GO" id="GO:0046983">
    <property type="term" value="F:protein dimerization activity"/>
    <property type="evidence" value="ECO:0007669"/>
    <property type="project" value="InterPro"/>
</dbReference>
<feature type="region of interest" description="Disordered" evidence="9">
    <location>
        <begin position="424"/>
        <end position="457"/>
    </location>
</feature>
<evidence type="ECO:0000256" key="10">
    <source>
        <dbReference type="SAM" id="Phobius"/>
    </source>
</evidence>
<dbReference type="PANTHER" id="PTHR24421">
    <property type="entry name" value="NITRATE/NITRITE SENSOR PROTEIN NARX-RELATED"/>
    <property type="match status" value="1"/>
</dbReference>
<dbReference type="InterPro" id="IPR011712">
    <property type="entry name" value="Sig_transdc_His_kin_sub3_dim/P"/>
</dbReference>
<dbReference type="GO" id="GO:0000155">
    <property type="term" value="F:phosphorelay sensor kinase activity"/>
    <property type="evidence" value="ECO:0007669"/>
    <property type="project" value="InterPro"/>
</dbReference>
<feature type="transmembrane region" description="Helical" evidence="10">
    <location>
        <begin position="105"/>
        <end position="132"/>
    </location>
</feature>
<feature type="transmembrane region" description="Helical" evidence="10">
    <location>
        <begin position="138"/>
        <end position="154"/>
    </location>
</feature>
<feature type="transmembrane region" description="Helical" evidence="10">
    <location>
        <begin position="166"/>
        <end position="186"/>
    </location>
</feature>
<dbReference type="CDD" id="cd16917">
    <property type="entry name" value="HATPase_UhpB-NarQ-NarX-like"/>
    <property type="match status" value="1"/>
</dbReference>
<evidence type="ECO:0000313" key="13">
    <source>
        <dbReference type="EMBL" id="PSK92290.1"/>
    </source>
</evidence>
<keyword evidence="5" id="KW-0547">Nucleotide-binding</keyword>
<keyword evidence="14" id="KW-1185">Reference proteome</keyword>
<sequence>MPGARARGGFRSVLFNIPLALLIGFISLVAAAVHASPTKWGPAPADSPDQPDGPPWADPGAAGQGGPSPWELPWPVYVFVLLLVVAIVVRRLWPRSAFAAAVIGTAGYLLFGGTLGPVLVGPALALLALSAVVPLRTWATWAVLLAPMLVAASADQPYLGAFASQTYSGFAFSLAFTLAPAAFGAVRRTRAEAARREREQELQSYAFEERLRIAREVHDVVGHSLSVITMQAGVALHVLHKRPDQVETSLEAIRRTSKDALEELRGTLAVFRDPGPEDRDAPLPGLDRLDDLVSALGSAGRQATVRTEGAPHRPSGGPDSLAERELPAAVDHAAYRIIQEALTNVTRHAPGATADVRIVHGDDRLVVEITDDGAPLQGGAPREGNGILGMRERARAVGGTLYAGPRPDHGFRVRAELPLPAHERATTTAWWGRGRPDDSVSRPPDTPPTSGEAEETQ</sequence>
<keyword evidence="7" id="KW-0067">ATP-binding</keyword>
<evidence type="ECO:0000256" key="8">
    <source>
        <dbReference type="ARBA" id="ARBA00023012"/>
    </source>
</evidence>
<keyword evidence="3" id="KW-0597">Phosphoprotein</keyword>
<proteinExistence type="predicted"/>
<dbReference type="GO" id="GO:0005524">
    <property type="term" value="F:ATP binding"/>
    <property type="evidence" value="ECO:0007669"/>
    <property type="project" value="UniProtKB-KW"/>
</dbReference>
<dbReference type="InterPro" id="IPR036890">
    <property type="entry name" value="HATPase_C_sf"/>
</dbReference>
<dbReference type="EC" id="2.7.13.3" evidence="2"/>
<dbReference type="Pfam" id="PF07730">
    <property type="entry name" value="HisKA_3"/>
    <property type="match status" value="1"/>
</dbReference>
<keyword evidence="10" id="KW-0812">Transmembrane</keyword>
<dbReference type="Gene3D" id="3.30.565.10">
    <property type="entry name" value="Histidine kinase-like ATPase, C-terminal domain"/>
    <property type="match status" value="1"/>
</dbReference>
<dbReference type="AlphaFoldDB" id="A0A2P8D508"/>
<accession>A0A2P8D508</accession>
<dbReference type="Gene3D" id="1.20.5.1930">
    <property type="match status" value="1"/>
</dbReference>
<gene>
    <name evidence="13" type="ORF">CLV63_11849</name>
</gene>
<reference evidence="13 14" key="1">
    <citation type="submission" date="2018-03" db="EMBL/GenBank/DDBJ databases">
        <title>Genomic Encyclopedia of Archaeal and Bacterial Type Strains, Phase II (KMG-II): from individual species to whole genera.</title>
        <authorList>
            <person name="Goeker M."/>
        </authorList>
    </citation>
    <scope>NUCLEOTIDE SEQUENCE [LARGE SCALE GENOMIC DNA]</scope>
    <source>
        <strain evidence="13 14">DSM 45312</strain>
    </source>
</reference>
<dbReference type="RefSeq" id="WP_170134301.1">
    <property type="nucleotide sequence ID" value="NZ_PYGA01000018.1"/>
</dbReference>
<evidence type="ECO:0000259" key="11">
    <source>
        <dbReference type="Pfam" id="PF02518"/>
    </source>
</evidence>
<evidence type="ECO:0000313" key="14">
    <source>
        <dbReference type="Proteomes" id="UP000240542"/>
    </source>
</evidence>
<feature type="region of interest" description="Disordered" evidence="9">
    <location>
        <begin position="40"/>
        <end position="66"/>
    </location>
</feature>
<keyword evidence="6 13" id="KW-0418">Kinase</keyword>
<comment type="caution">
    <text evidence="13">The sequence shown here is derived from an EMBL/GenBank/DDBJ whole genome shotgun (WGS) entry which is preliminary data.</text>
</comment>
<feature type="region of interest" description="Disordered" evidence="9">
    <location>
        <begin position="301"/>
        <end position="322"/>
    </location>
</feature>
<protein>
    <recommendedName>
        <fullName evidence="2">histidine kinase</fullName>
        <ecNumber evidence="2">2.7.13.3</ecNumber>
    </recommendedName>
</protein>
<name>A0A2P8D508_9ACTN</name>
<keyword evidence="10" id="KW-0472">Membrane</keyword>
<comment type="catalytic activity">
    <reaction evidence="1">
        <text>ATP + protein L-histidine = ADP + protein N-phospho-L-histidine.</text>
        <dbReference type="EC" id="2.7.13.3"/>
    </reaction>
</comment>
<dbReference type="Proteomes" id="UP000240542">
    <property type="component" value="Unassembled WGS sequence"/>
</dbReference>
<dbReference type="Pfam" id="PF02518">
    <property type="entry name" value="HATPase_c"/>
    <property type="match status" value="1"/>
</dbReference>
<evidence type="ECO:0000256" key="9">
    <source>
        <dbReference type="SAM" id="MobiDB-lite"/>
    </source>
</evidence>
<dbReference type="InterPro" id="IPR003594">
    <property type="entry name" value="HATPase_dom"/>
</dbReference>
<evidence type="ECO:0000256" key="3">
    <source>
        <dbReference type="ARBA" id="ARBA00022553"/>
    </source>
</evidence>
<evidence type="ECO:0000256" key="1">
    <source>
        <dbReference type="ARBA" id="ARBA00000085"/>
    </source>
</evidence>
<evidence type="ECO:0000259" key="12">
    <source>
        <dbReference type="Pfam" id="PF07730"/>
    </source>
</evidence>
<evidence type="ECO:0000256" key="2">
    <source>
        <dbReference type="ARBA" id="ARBA00012438"/>
    </source>
</evidence>
<dbReference type="SUPFAM" id="SSF55874">
    <property type="entry name" value="ATPase domain of HSP90 chaperone/DNA topoisomerase II/histidine kinase"/>
    <property type="match status" value="1"/>
</dbReference>
<dbReference type="EMBL" id="PYGA01000018">
    <property type="protein sequence ID" value="PSK92290.1"/>
    <property type="molecule type" value="Genomic_DNA"/>
</dbReference>
<feature type="transmembrane region" description="Helical" evidence="10">
    <location>
        <begin position="74"/>
        <end position="93"/>
    </location>
</feature>
<dbReference type="PANTHER" id="PTHR24421:SF10">
    <property type="entry name" value="NITRATE_NITRITE SENSOR PROTEIN NARQ"/>
    <property type="match status" value="1"/>
</dbReference>
<feature type="domain" description="Signal transduction histidine kinase subgroup 3 dimerisation and phosphoacceptor" evidence="12">
    <location>
        <begin position="209"/>
        <end position="274"/>
    </location>
</feature>
<keyword evidence="8" id="KW-0902">Two-component regulatory system</keyword>
<dbReference type="InterPro" id="IPR050482">
    <property type="entry name" value="Sensor_HK_TwoCompSys"/>
</dbReference>
<dbReference type="GO" id="GO:0016020">
    <property type="term" value="C:membrane"/>
    <property type="evidence" value="ECO:0007669"/>
    <property type="project" value="InterPro"/>
</dbReference>
<keyword evidence="4" id="KW-0808">Transferase</keyword>
<evidence type="ECO:0000256" key="5">
    <source>
        <dbReference type="ARBA" id="ARBA00022741"/>
    </source>
</evidence>
<evidence type="ECO:0000256" key="6">
    <source>
        <dbReference type="ARBA" id="ARBA00022777"/>
    </source>
</evidence>
<feature type="domain" description="Histidine kinase/HSP90-like ATPase" evidence="11">
    <location>
        <begin position="333"/>
        <end position="420"/>
    </location>
</feature>
<evidence type="ECO:0000256" key="7">
    <source>
        <dbReference type="ARBA" id="ARBA00022840"/>
    </source>
</evidence>